<sequence length="141" mass="14069">MVNQFLAPLAGGLLIGLSAVMLLLLVGRIAGISGIAWSAVSGAADNAWRWLFLLGLIGGGALYHWISGTPAPAPNPAGWPLAAAAGLVVGIGVRLGNGCTSGHGVCGLGFHSLRSLAATATFMTTGIITVFILRHVLGGGS</sequence>
<feature type="transmembrane region" description="Helical" evidence="9">
    <location>
        <begin position="6"/>
        <end position="26"/>
    </location>
</feature>
<comment type="similarity">
    <text evidence="8">Belongs to the TsuA/YedE (TC 9.B.102) family.</text>
</comment>
<evidence type="ECO:0000256" key="3">
    <source>
        <dbReference type="ARBA" id="ARBA00022475"/>
    </source>
</evidence>
<dbReference type="EMBL" id="SLWX01000002">
    <property type="protein sequence ID" value="TCO77581.1"/>
    <property type="molecule type" value="Genomic_DNA"/>
</dbReference>
<evidence type="ECO:0000313" key="10">
    <source>
        <dbReference type="EMBL" id="TCO77581.1"/>
    </source>
</evidence>
<keyword evidence="6 9" id="KW-1133">Transmembrane helix</keyword>
<dbReference type="PANTHER" id="PTHR30574">
    <property type="entry name" value="INNER MEMBRANE PROTEIN YEDE"/>
    <property type="match status" value="1"/>
</dbReference>
<evidence type="ECO:0008006" key="12">
    <source>
        <dbReference type="Google" id="ProtNLM"/>
    </source>
</evidence>
<dbReference type="OrthoDB" id="9814020at2"/>
<organism evidence="10 11">
    <name type="scientific">Chromatocurvus halotolerans</name>
    <dbReference type="NCBI Taxonomy" id="1132028"/>
    <lineage>
        <taxon>Bacteria</taxon>
        <taxon>Pseudomonadati</taxon>
        <taxon>Pseudomonadota</taxon>
        <taxon>Gammaproteobacteria</taxon>
        <taxon>Cellvibrionales</taxon>
        <taxon>Halieaceae</taxon>
        <taxon>Chromatocurvus</taxon>
    </lineage>
</organism>
<keyword evidence="7 9" id="KW-0472">Membrane</keyword>
<evidence type="ECO:0000256" key="9">
    <source>
        <dbReference type="SAM" id="Phobius"/>
    </source>
</evidence>
<gene>
    <name evidence="10" type="ORF">EV688_10238</name>
</gene>
<keyword evidence="2" id="KW-0813">Transport</keyword>
<dbReference type="AlphaFoldDB" id="A0A4R2KT69"/>
<proteinExistence type="inferred from homology"/>
<dbReference type="Proteomes" id="UP000294980">
    <property type="component" value="Unassembled WGS sequence"/>
</dbReference>
<feature type="transmembrane region" description="Helical" evidence="9">
    <location>
        <begin position="78"/>
        <end position="95"/>
    </location>
</feature>
<comment type="subcellular location">
    <subcellularLocation>
        <location evidence="1">Cell inner membrane</location>
        <topology evidence="1">Multi-pass membrane protein</topology>
    </subcellularLocation>
</comment>
<comment type="caution">
    <text evidence="10">The sequence shown here is derived from an EMBL/GenBank/DDBJ whole genome shotgun (WGS) entry which is preliminary data.</text>
</comment>
<dbReference type="RefSeq" id="WP_117314415.1">
    <property type="nucleotide sequence ID" value="NZ_QQSW01000001.1"/>
</dbReference>
<dbReference type="InterPro" id="IPR007272">
    <property type="entry name" value="Sulf_transp_TsuA/YedE"/>
</dbReference>
<feature type="transmembrane region" description="Helical" evidence="9">
    <location>
        <begin position="47"/>
        <end position="66"/>
    </location>
</feature>
<evidence type="ECO:0000256" key="8">
    <source>
        <dbReference type="ARBA" id="ARBA00035655"/>
    </source>
</evidence>
<feature type="transmembrane region" description="Helical" evidence="9">
    <location>
        <begin position="116"/>
        <end position="137"/>
    </location>
</feature>
<protein>
    <recommendedName>
        <fullName evidence="12">Sulphur transport domain-containing protein</fullName>
    </recommendedName>
</protein>
<evidence type="ECO:0000256" key="6">
    <source>
        <dbReference type="ARBA" id="ARBA00022989"/>
    </source>
</evidence>
<accession>A0A4R2KT69</accession>
<keyword evidence="11" id="KW-1185">Reference proteome</keyword>
<dbReference type="PANTHER" id="PTHR30574:SF1">
    <property type="entry name" value="SULPHUR TRANSPORT DOMAIN-CONTAINING PROTEIN"/>
    <property type="match status" value="1"/>
</dbReference>
<evidence type="ECO:0000256" key="5">
    <source>
        <dbReference type="ARBA" id="ARBA00022692"/>
    </source>
</evidence>
<dbReference type="GO" id="GO:0005886">
    <property type="term" value="C:plasma membrane"/>
    <property type="evidence" value="ECO:0007669"/>
    <property type="project" value="UniProtKB-SubCell"/>
</dbReference>
<evidence type="ECO:0000313" key="11">
    <source>
        <dbReference type="Proteomes" id="UP000294980"/>
    </source>
</evidence>
<evidence type="ECO:0000256" key="1">
    <source>
        <dbReference type="ARBA" id="ARBA00004429"/>
    </source>
</evidence>
<keyword evidence="5 9" id="KW-0812">Transmembrane</keyword>
<keyword evidence="3" id="KW-1003">Cell membrane</keyword>
<evidence type="ECO:0000256" key="2">
    <source>
        <dbReference type="ARBA" id="ARBA00022448"/>
    </source>
</evidence>
<keyword evidence="4" id="KW-0997">Cell inner membrane</keyword>
<name>A0A4R2KT69_9GAMM</name>
<evidence type="ECO:0000256" key="4">
    <source>
        <dbReference type="ARBA" id="ARBA00022519"/>
    </source>
</evidence>
<reference evidence="10 11" key="1">
    <citation type="submission" date="2019-03" db="EMBL/GenBank/DDBJ databases">
        <title>Genomic Encyclopedia of Type Strains, Phase IV (KMG-IV): sequencing the most valuable type-strain genomes for metagenomic binning, comparative biology and taxonomic classification.</title>
        <authorList>
            <person name="Goeker M."/>
        </authorList>
    </citation>
    <scope>NUCLEOTIDE SEQUENCE [LARGE SCALE GENOMIC DNA]</scope>
    <source>
        <strain evidence="10 11">DSM 23344</strain>
    </source>
</reference>
<evidence type="ECO:0000256" key="7">
    <source>
        <dbReference type="ARBA" id="ARBA00023136"/>
    </source>
</evidence>